<dbReference type="AlphaFoldDB" id="A0A9X0CSL0"/>
<feature type="domain" description="BCS1 N-terminal" evidence="1">
    <location>
        <begin position="1"/>
        <end position="69"/>
    </location>
</feature>
<evidence type="ECO:0000259" key="1">
    <source>
        <dbReference type="SMART" id="SM01024"/>
    </source>
</evidence>
<dbReference type="EMBL" id="MU826829">
    <property type="protein sequence ID" value="KAJ7374145.1"/>
    <property type="molecule type" value="Genomic_DNA"/>
</dbReference>
<accession>A0A9X0CSL0</accession>
<dbReference type="Proteomes" id="UP001163046">
    <property type="component" value="Unassembled WGS sequence"/>
</dbReference>
<keyword evidence="3" id="KW-1185">Reference proteome</keyword>
<name>A0A9X0CSL0_9CNID</name>
<dbReference type="InterPro" id="IPR014851">
    <property type="entry name" value="BCS1_N"/>
</dbReference>
<organism evidence="2 3">
    <name type="scientific">Desmophyllum pertusum</name>
    <dbReference type="NCBI Taxonomy" id="174260"/>
    <lineage>
        <taxon>Eukaryota</taxon>
        <taxon>Metazoa</taxon>
        <taxon>Cnidaria</taxon>
        <taxon>Anthozoa</taxon>
        <taxon>Hexacorallia</taxon>
        <taxon>Scleractinia</taxon>
        <taxon>Caryophylliina</taxon>
        <taxon>Caryophylliidae</taxon>
        <taxon>Desmophyllum</taxon>
    </lineage>
</organism>
<proteinExistence type="predicted"/>
<dbReference type="SMART" id="SM01024">
    <property type="entry name" value="BCS1_N"/>
    <property type="match status" value="1"/>
</dbReference>
<gene>
    <name evidence="2" type="primary">BCS1L_1</name>
    <name evidence="2" type="ORF">OS493_009482</name>
</gene>
<protein>
    <submittedName>
        <fullName evidence="2">Mitochondrial chaperone</fullName>
    </submittedName>
</protein>
<comment type="caution">
    <text evidence="2">The sequence shown here is derived from an EMBL/GenBank/DDBJ whole genome shotgun (WGS) entry which is preliminary data.</text>
</comment>
<dbReference type="OrthoDB" id="10251412at2759"/>
<evidence type="ECO:0000313" key="2">
    <source>
        <dbReference type="EMBL" id="KAJ7374145.1"/>
    </source>
</evidence>
<dbReference type="Pfam" id="PF08740">
    <property type="entry name" value="BCS1_N"/>
    <property type="match status" value="1"/>
</dbReference>
<reference evidence="2" key="1">
    <citation type="submission" date="2023-01" db="EMBL/GenBank/DDBJ databases">
        <title>Genome assembly of the deep-sea coral Lophelia pertusa.</title>
        <authorList>
            <person name="Herrera S."/>
            <person name="Cordes E."/>
        </authorList>
    </citation>
    <scope>NUCLEOTIDE SEQUENCE</scope>
    <source>
        <strain evidence="2">USNM1676648</strain>
        <tissue evidence="2">Polyp</tissue>
    </source>
</reference>
<evidence type="ECO:0000313" key="3">
    <source>
        <dbReference type="Proteomes" id="UP001163046"/>
    </source>
</evidence>
<sequence>MVDLTTGAPWETVTLTSLATDKRLFFDILSEARRMALERTEGKTVMYIAMGADWRQFGFPRRKRPLGSVIWMMGFHTEEDIYSMDLQDVEKVASYKHSLENWTTVYV</sequence>